<dbReference type="AlphaFoldDB" id="A0A853BIA7"/>
<feature type="compositionally biased region" description="Basic and acidic residues" evidence="7">
    <location>
        <begin position="338"/>
        <end position="354"/>
    </location>
</feature>
<evidence type="ECO:0000313" key="10">
    <source>
        <dbReference type="Proteomes" id="UP000575985"/>
    </source>
</evidence>
<protein>
    <recommendedName>
        <fullName evidence="5">UDP-N-acetylglucosamine kinase</fullName>
        <ecNumber evidence="2">2.7.1.176</ecNumber>
    </recommendedName>
    <alternativeName>
        <fullName evidence="5">UDP-N-acetylglucosamine kinase</fullName>
    </alternativeName>
</protein>
<dbReference type="InterPro" id="IPR027417">
    <property type="entry name" value="P-loop_NTPase"/>
</dbReference>
<sequence>MIDPNQDRYRSVDRTRYQLDEKESDQLYAVVKRAHFGHLEPQDQPYEVTAGAQVGAGKTTLMARVVEAFRDRGGIARIDLDFCKTFHPLYERLLAEDPETAGAYTGNDGRIWMERLLRDAAAEGYNALFESAMAKERDFEGVIDVFRSTDDERRAAGKKPFLVIAPLLVVHPAVSRLGLLTRLAVQRADGQPGLLVGSDYHARSYAGVLRGAAAIDERRIAHQVYAVRRDGEVLYSNSLGPDGRWLGRAAAVEAVARREERLSLNESTAFRNQFLWTAHELGSAGRDALMEVYELARPALHPAVAAQPFFGERPAGLDLPHPPGLRPGGPGLPGTAPRRREPGHGPDDGRKGLR</sequence>
<dbReference type="RefSeq" id="WP_179766784.1">
    <property type="nucleotide sequence ID" value="NZ_JACCFO010000001.1"/>
</dbReference>
<evidence type="ECO:0000256" key="4">
    <source>
        <dbReference type="ARBA" id="ARBA00022840"/>
    </source>
</evidence>
<evidence type="ECO:0000256" key="6">
    <source>
        <dbReference type="ARBA" id="ARBA00048178"/>
    </source>
</evidence>
<feature type="region of interest" description="Disordered" evidence="7">
    <location>
        <begin position="312"/>
        <end position="354"/>
    </location>
</feature>
<organism evidence="9 10">
    <name type="scientific">Streptomonospora nanhaiensis</name>
    <dbReference type="NCBI Taxonomy" id="1323731"/>
    <lineage>
        <taxon>Bacteria</taxon>
        <taxon>Bacillati</taxon>
        <taxon>Actinomycetota</taxon>
        <taxon>Actinomycetes</taxon>
        <taxon>Streptosporangiales</taxon>
        <taxon>Nocardiopsidaceae</taxon>
        <taxon>Streptomonospora</taxon>
    </lineage>
</organism>
<dbReference type="SUPFAM" id="SSF52540">
    <property type="entry name" value="P-loop containing nucleoside triphosphate hydrolases"/>
    <property type="match status" value="1"/>
</dbReference>
<name>A0A853BIA7_9ACTN</name>
<dbReference type="Proteomes" id="UP000575985">
    <property type="component" value="Unassembled WGS sequence"/>
</dbReference>
<keyword evidence="10" id="KW-1185">Reference proteome</keyword>
<evidence type="ECO:0000256" key="7">
    <source>
        <dbReference type="SAM" id="MobiDB-lite"/>
    </source>
</evidence>
<comment type="similarity">
    <text evidence="1">Belongs to the zeta toxin family.</text>
</comment>
<gene>
    <name evidence="9" type="ORF">HNR12_001505</name>
</gene>
<evidence type="ECO:0000313" key="9">
    <source>
        <dbReference type="EMBL" id="NYI95228.1"/>
    </source>
</evidence>
<dbReference type="InterPro" id="IPR010488">
    <property type="entry name" value="Zeta_toxin_domain"/>
</dbReference>
<evidence type="ECO:0000256" key="3">
    <source>
        <dbReference type="ARBA" id="ARBA00022741"/>
    </source>
</evidence>
<evidence type="ECO:0000256" key="2">
    <source>
        <dbReference type="ARBA" id="ARBA00011963"/>
    </source>
</evidence>
<dbReference type="Gene3D" id="3.40.50.300">
    <property type="entry name" value="P-loop containing nucleotide triphosphate hydrolases"/>
    <property type="match status" value="1"/>
</dbReference>
<dbReference type="GO" id="GO:0016301">
    <property type="term" value="F:kinase activity"/>
    <property type="evidence" value="ECO:0007669"/>
    <property type="project" value="InterPro"/>
</dbReference>
<comment type="catalytic activity">
    <reaction evidence="6">
        <text>UDP-N-acetyl-alpha-D-glucosamine + ATP = UDP-N-acetyl-alpha-D-glucosamine 3'-phosphate + ADP + H(+)</text>
        <dbReference type="Rhea" id="RHEA:32671"/>
        <dbReference type="ChEBI" id="CHEBI:15378"/>
        <dbReference type="ChEBI" id="CHEBI:30616"/>
        <dbReference type="ChEBI" id="CHEBI:57705"/>
        <dbReference type="ChEBI" id="CHEBI:64353"/>
        <dbReference type="ChEBI" id="CHEBI:456216"/>
        <dbReference type="EC" id="2.7.1.176"/>
    </reaction>
</comment>
<dbReference type="Pfam" id="PF06414">
    <property type="entry name" value="Zeta_toxin"/>
    <property type="match status" value="1"/>
</dbReference>
<keyword evidence="4" id="KW-0067">ATP-binding</keyword>
<proteinExistence type="inferred from homology"/>
<evidence type="ECO:0000259" key="8">
    <source>
        <dbReference type="Pfam" id="PF06414"/>
    </source>
</evidence>
<reference evidence="9 10" key="1">
    <citation type="submission" date="2020-07" db="EMBL/GenBank/DDBJ databases">
        <title>Sequencing the genomes of 1000 actinobacteria strains.</title>
        <authorList>
            <person name="Klenk H.-P."/>
        </authorList>
    </citation>
    <scope>NUCLEOTIDE SEQUENCE [LARGE SCALE GENOMIC DNA]</scope>
    <source>
        <strain evidence="9 10">DSM 45927</strain>
    </source>
</reference>
<evidence type="ECO:0000256" key="1">
    <source>
        <dbReference type="ARBA" id="ARBA00009104"/>
    </source>
</evidence>
<dbReference type="EMBL" id="JACCFO010000001">
    <property type="protein sequence ID" value="NYI95228.1"/>
    <property type="molecule type" value="Genomic_DNA"/>
</dbReference>
<dbReference type="GO" id="GO:0005524">
    <property type="term" value="F:ATP binding"/>
    <property type="evidence" value="ECO:0007669"/>
    <property type="project" value="UniProtKB-KW"/>
</dbReference>
<comment type="caution">
    <text evidence="9">The sequence shown here is derived from an EMBL/GenBank/DDBJ whole genome shotgun (WGS) entry which is preliminary data.</text>
</comment>
<feature type="domain" description="Zeta toxin" evidence="8">
    <location>
        <begin position="41"/>
        <end position="238"/>
    </location>
</feature>
<evidence type="ECO:0000256" key="5">
    <source>
        <dbReference type="ARBA" id="ARBA00032897"/>
    </source>
</evidence>
<accession>A0A853BIA7</accession>
<dbReference type="EC" id="2.7.1.176" evidence="2"/>
<keyword evidence="3" id="KW-0547">Nucleotide-binding</keyword>